<feature type="compositionally biased region" description="Polar residues" evidence="1">
    <location>
        <begin position="87"/>
        <end position="103"/>
    </location>
</feature>
<dbReference type="AlphaFoldDB" id="A0A5C3KSA4"/>
<dbReference type="EMBL" id="ML210234">
    <property type="protein sequence ID" value="TFK22703.1"/>
    <property type="molecule type" value="Genomic_DNA"/>
</dbReference>
<accession>A0A5C3KSA4</accession>
<feature type="region of interest" description="Disordered" evidence="1">
    <location>
        <begin position="56"/>
        <end position="103"/>
    </location>
</feature>
<gene>
    <name evidence="2" type="ORF">FA15DRAFT_504022</name>
</gene>
<organism evidence="2 3">
    <name type="scientific">Coprinopsis marcescibilis</name>
    <name type="common">Agaric fungus</name>
    <name type="synonym">Psathyrella marcescibilis</name>
    <dbReference type="NCBI Taxonomy" id="230819"/>
    <lineage>
        <taxon>Eukaryota</taxon>
        <taxon>Fungi</taxon>
        <taxon>Dikarya</taxon>
        <taxon>Basidiomycota</taxon>
        <taxon>Agaricomycotina</taxon>
        <taxon>Agaricomycetes</taxon>
        <taxon>Agaricomycetidae</taxon>
        <taxon>Agaricales</taxon>
        <taxon>Agaricineae</taxon>
        <taxon>Psathyrellaceae</taxon>
        <taxon>Coprinopsis</taxon>
    </lineage>
</organism>
<keyword evidence="3" id="KW-1185">Reference proteome</keyword>
<name>A0A5C3KSA4_COPMA</name>
<reference evidence="2 3" key="1">
    <citation type="journal article" date="2019" name="Nat. Ecol. Evol.">
        <title>Megaphylogeny resolves global patterns of mushroom evolution.</title>
        <authorList>
            <person name="Varga T."/>
            <person name="Krizsan K."/>
            <person name="Foldi C."/>
            <person name="Dima B."/>
            <person name="Sanchez-Garcia M."/>
            <person name="Sanchez-Ramirez S."/>
            <person name="Szollosi G.J."/>
            <person name="Szarkandi J.G."/>
            <person name="Papp V."/>
            <person name="Albert L."/>
            <person name="Andreopoulos W."/>
            <person name="Angelini C."/>
            <person name="Antonin V."/>
            <person name="Barry K.W."/>
            <person name="Bougher N.L."/>
            <person name="Buchanan P."/>
            <person name="Buyck B."/>
            <person name="Bense V."/>
            <person name="Catcheside P."/>
            <person name="Chovatia M."/>
            <person name="Cooper J."/>
            <person name="Damon W."/>
            <person name="Desjardin D."/>
            <person name="Finy P."/>
            <person name="Geml J."/>
            <person name="Haridas S."/>
            <person name="Hughes K."/>
            <person name="Justo A."/>
            <person name="Karasinski D."/>
            <person name="Kautmanova I."/>
            <person name="Kiss B."/>
            <person name="Kocsube S."/>
            <person name="Kotiranta H."/>
            <person name="LaButti K.M."/>
            <person name="Lechner B.E."/>
            <person name="Liimatainen K."/>
            <person name="Lipzen A."/>
            <person name="Lukacs Z."/>
            <person name="Mihaltcheva S."/>
            <person name="Morgado L.N."/>
            <person name="Niskanen T."/>
            <person name="Noordeloos M.E."/>
            <person name="Ohm R.A."/>
            <person name="Ortiz-Santana B."/>
            <person name="Ovrebo C."/>
            <person name="Racz N."/>
            <person name="Riley R."/>
            <person name="Savchenko A."/>
            <person name="Shiryaev A."/>
            <person name="Soop K."/>
            <person name="Spirin V."/>
            <person name="Szebenyi C."/>
            <person name="Tomsovsky M."/>
            <person name="Tulloss R.E."/>
            <person name="Uehling J."/>
            <person name="Grigoriev I.V."/>
            <person name="Vagvolgyi C."/>
            <person name="Papp T."/>
            <person name="Martin F.M."/>
            <person name="Miettinen O."/>
            <person name="Hibbett D.S."/>
            <person name="Nagy L.G."/>
        </authorList>
    </citation>
    <scope>NUCLEOTIDE SEQUENCE [LARGE SCALE GENOMIC DNA]</scope>
    <source>
        <strain evidence="2 3">CBS 121175</strain>
    </source>
</reference>
<evidence type="ECO:0000313" key="2">
    <source>
        <dbReference type="EMBL" id="TFK22703.1"/>
    </source>
</evidence>
<sequence>MERQMAWQDTPFSMFAAQTFDPPRQPDVMQALLEHSVSNYVPLPYELCRMGFRKDSRPLPYRQQPTPNSNPRIEPSGTVPNPPVYPSITTSGGAPPSTAKTNTPIDASAAAVQASREANGEANDTIVPKRSLPPSTTLLLRLHLRISANAESLITTSTHQPSQPSRGARVALPPFLYVEAGARVVGNGLPLLVRTRG</sequence>
<proteinExistence type="predicted"/>
<dbReference type="OrthoDB" id="3068086at2759"/>
<protein>
    <submittedName>
        <fullName evidence="2">Uncharacterized protein</fullName>
    </submittedName>
</protein>
<evidence type="ECO:0000256" key="1">
    <source>
        <dbReference type="SAM" id="MobiDB-lite"/>
    </source>
</evidence>
<evidence type="ECO:0000313" key="3">
    <source>
        <dbReference type="Proteomes" id="UP000307440"/>
    </source>
</evidence>
<dbReference type="STRING" id="230819.A0A5C3KSA4"/>
<dbReference type="Proteomes" id="UP000307440">
    <property type="component" value="Unassembled WGS sequence"/>
</dbReference>